<feature type="transmembrane region" description="Helical" evidence="6">
    <location>
        <begin position="288"/>
        <end position="309"/>
    </location>
</feature>
<evidence type="ECO:0000256" key="5">
    <source>
        <dbReference type="SAM" id="MobiDB-lite"/>
    </source>
</evidence>
<accession>A0A8B6M4B7</accession>
<name>A0A8B6M4B7_METTU</name>
<feature type="transmembrane region" description="Helical" evidence="6">
    <location>
        <begin position="216"/>
        <end position="237"/>
    </location>
</feature>
<keyword evidence="2 6" id="KW-0812">Transmembrane</keyword>
<feature type="transmembrane region" description="Helical" evidence="6">
    <location>
        <begin position="171"/>
        <end position="196"/>
    </location>
</feature>
<dbReference type="Gene3D" id="1.20.1080.10">
    <property type="entry name" value="Glycerol uptake facilitator protein"/>
    <property type="match status" value="1"/>
</dbReference>
<protein>
    <submittedName>
        <fullName evidence="7">Formate/nitrite transporter FocA, FNT family</fullName>
    </submittedName>
</protein>
<feature type="transmembrane region" description="Helical" evidence="6">
    <location>
        <begin position="246"/>
        <end position="268"/>
    </location>
</feature>
<evidence type="ECO:0000313" key="7">
    <source>
        <dbReference type="EMBL" id="VTZ49654.1"/>
    </source>
</evidence>
<sequence length="324" mass="34279">MLQAIGRDCGEPAGQAAFLPSTRQPFVSGQSKGSDLTSDERNSLSPASQLEDLSGAEKAAVAEQSHPNAALIHETIRAEGEAELNRTKTALVLSAFAAGLSMGFSIVVQGVLQASLPDAPWRPLISSFGYTTGFLIVVLGRQQLFTENTLTPILPLLHNRDRKTLIKVARLWSLVLAANIAATWIFAAALAHFSIFDAGVQKAFVEISVHAVRGSFGAVVLKSVFAGWLIALMVWILPAVGSARPFIIIIITYVVAIAGFSHLIAGSVDAFYAVEAGEASFADYALRFFLPTLLGNVIGGVALVAGLNYGQVAPQLADPILPRT</sequence>
<gene>
    <name evidence="7" type="ORF">MPC4_180060</name>
</gene>
<dbReference type="PANTHER" id="PTHR30520">
    <property type="entry name" value="FORMATE TRANSPORTER-RELATED"/>
    <property type="match status" value="1"/>
</dbReference>
<evidence type="ECO:0000313" key="8">
    <source>
        <dbReference type="Proteomes" id="UP000485880"/>
    </source>
</evidence>
<evidence type="ECO:0000256" key="4">
    <source>
        <dbReference type="ARBA" id="ARBA00023136"/>
    </source>
</evidence>
<feature type="transmembrane region" description="Helical" evidence="6">
    <location>
        <begin position="90"/>
        <end position="112"/>
    </location>
</feature>
<feature type="transmembrane region" description="Helical" evidence="6">
    <location>
        <begin position="124"/>
        <end position="140"/>
    </location>
</feature>
<evidence type="ECO:0000256" key="3">
    <source>
        <dbReference type="ARBA" id="ARBA00022989"/>
    </source>
</evidence>
<dbReference type="InterPro" id="IPR000292">
    <property type="entry name" value="For/NO2_transpt"/>
</dbReference>
<evidence type="ECO:0000256" key="1">
    <source>
        <dbReference type="ARBA" id="ARBA00004141"/>
    </source>
</evidence>
<dbReference type="PANTHER" id="PTHR30520:SF2">
    <property type="entry name" value="INNER MEMBRANE PROTEIN YFDC"/>
    <property type="match status" value="1"/>
</dbReference>
<keyword evidence="3 6" id="KW-1133">Transmembrane helix</keyword>
<keyword evidence="8" id="KW-1185">Reference proteome</keyword>
<dbReference type="Proteomes" id="UP000485880">
    <property type="component" value="Unassembled WGS sequence"/>
</dbReference>
<evidence type="ECO:0000256" key="6">
    <source>
        <dbReference type="SAM" id="Phobius"/>
    </source>
</evidence>
<feature type="compositionally biased region" description="Polar residues" evidence="5">
    <location>
        <begin position="21"/>
        <end position="36"/>
    </location>
</feature>
<organism evidence="7 8">
    <name type="scientific">Methylocella tundrae</name>
    <dbReference type="NCBI Taxonomy" id="227605"/>
    <lineage>
        <taxon>Bacteria</taxon>
        <taxon>Pseudomonadati</taxon>
        <taxon>Pseudomonadota</taxon>
        <taxon>Alphaproteobacteria</taxon>
        <taxon>Hyphomicrobiales</taxon>
        <taxon>Beijerinckiaceae</taxon>
        <taxon>Methylocella</taxon>
    </lineage>
</organism>
<dbReference type="GO" id="GO:0015499">
    <property type="term" value="F:formate transmembrane transporter activity"/>
    <property type="evidence" value="ECO:0007669"/>
    <property type="project" value="TreeGrafter"/>
</dbReference>
<dbReference type="AlphaFoldDB" id="A0A8B6M4B7"/>
<dbReference type="GO" id="GO:0005886">
    <property type="term" value="C:plasma membrane"/>
    <property type="evidence" value="ECO:0007669"/>
    <property type="project" value="TreeGrafter"/>
</dbReference>
<evidence type="ECO:0000256" key="2">
    <source>
        <dbReference type="ARBA" id="ARBA00022692"/>
    </source>
</evidence>
<keyword evidence="4 6" id="KW-0472">Membrane</keyword>
<proteinExistence type="predicted"/>
<reference evidence="7 8" key="1">
    <citation type="submission" date="2019-05" db="EMBL/GenBank/DDBJ databases">
        <authorList>
            <person name="Farhan Ul Haque M."/>
        </authorList>
    </citation>
    <scope>NUCLEOTIDE SEQUENCE [LARGE SCALE GENOMIC DNA]</scope>
    <source>
        <strain evidence="7">2</strain>
    </source>
</reference>
<comment type="caution">
    <text evidence="7">The sequence shown here is derived from an EMBL/GenBank/DDBJ whole genome shotgun (WGS) entry which is preliminary data.</text>
</comment>
<dbReference type="EMBL" id="CABFMQ020000074">
    <property type="protein sequence ID" value="VTZ49654.1"/>
    <property type="molecule type" value="Genomic_DNA"/>
</dbReference>
<feature type="region of interest" description="Disordered" evidence="5">
    <location>
        <begin position="21"/>
        <end position="48"/>
    </location>
</feature>
<dbReference type="InterPro" id="IPR023271">
    <property type="entry name" value="Aquaporin-like"/>
</dbReference>
<dbReference type="Pfam" id="PF01226">
    <property type="entry name" value="Form_Nir_trans"/>
    <property type="match status" value="1"/>
</dbReference>
<comment type="subcellular location">
    <subcellularLocation>
        <location evidence="1">Membrane</location>
        <topology evidence="1">Multi-pass membrane protein</topology>
    </subcellularLocation>
</comment>